<evidence type="ECO:0000256" key="3">
    <source>
        <dbReference type="ARBA" id="ARBA00022705"/>
    </source>
</evidence>
<dbReference type="GO" id="GO:0005662">
    <property type="term" value="C:DNA replication factor A complex"/>
    <property type="evidence" value="ECO:0007669"/>
    <property type="project" value="TreeGrafter"/>
</dbReference>
<evidence type="ECO:0000256" key="1">
    <source>
        <dbReference type="ARBA" id="ARBA00004123"/>
    </source>
</evidence>
<dbReference type="GO" id="GO:0006260">
    <property type="term" value="P:DNA replication"/>
    <property type="evidence" value="ECO:0007669"/>
    <property type="project" value="UniProtKB-KW"/>
</dbReference>
<dbReference type="Pfam" id="PF08784">
    <property type="entry name" value="RPA_C"/>
    <property type="match status" value="1"/>
</dbReference>
<dbReference type="GO" id="GO:0035861">
    <property type="term" value="C:site of double-strand break"/>
    <property type="evidence" value="ECO:0007669"/>
    <property type="project" value="TreeGrafter"/>
</dbReference>
<evidence type="ECO:0000313" key="9">
    <source>
        <dbReference type="Proteomes" id="UP000007303"/>
    </source>
</evidence>
<keyword evidence="5" id="KW-0539">Nucleus</keyword>
<evidence type="ECO:0000256" key="2">
    <source>
        <dbReference type="ARBA" id="ARBA00007815"/>
    </source>
</evidence>
<feature type="region of interest" description="Disordered" evidence="6">
    <location>
        <begin position="27"/>
        <end position="46"/>
    </location>
</feature>
<dbReference type="Gene3D" id="2.40.50.140">
    <property type="entry name" value="Nucleic acid-binding proteins"/>
    <property type="match status" value="1"/>
</dbReference>
<dbReference type="GO" id="GO:0006289">
    <property type="term" value="P:nucleotide-excision repair"/>
    <property type="evidence" value="ECO:0007669"/>
    <property type="project" value="TreeGrafter"/>
</dbReference>
<reference evidence="8" key="2">
    <citation type="submission" date="2025-08" db="UniProtKB">
        <authorList>
            <consortium name="Ensembl"/>
        </authorList>
    </citation>
    <scope>IDENTIFICATION</scope>
</reference>
<evidence type="ECO:0000313" key="8">
    <source>
        <dbReference type="Ensembl" id="ENSTNIP00000001752.1"/>
    </source>
</evidence>
<evidence type="ECO:0000256" key="5">
    <source>
        <dbReference type="ARBA" id="ARBA00023242"/>
    </source>
</evidence>
<keyword evidence="3" id="KW-0235">DNA replication</keyword>
<dbReference type="STRING" id="99883.ENSTNIP00000001752"/>
<dbReference type="GO" id="GO:0000781">
    <property type="term" value="C:chromosome, telomeric region"/>
    <property type="evidence" value="ECO:0007669"/>
    <property type="project" value="TreeGrafter"/>
</dbReference>
<name>H3C0I6_TETNG</name>
<reference evidence="9" key="1">
    <citation type="journal article" date="2004" name="Nature">
        <title>Genome duplication in the teleost fish Tetraodon nigroviridis reveals the early vertebrate proto-karyotype.</title>
        <authorList>
            <person name="Jaillon O."/>
            <person name="Aury J.-M."/>
            <person name="Brunet F."/>
            <person name="Petit J.-L."/>
            <person name="Stange-Thomann N."/>
            <person name="Mauceli E."/>
            <person name="Bouneau L."/>
            <person name="Fischer C."/>
            <person name="Ozouf-Costaz C."/>
            <person name="Bernot A."/>
            <person name="Nicaud S."/>
            <person name="Jaffe D."/>
            <person name="Fisher S."/>
            <person name="Lutfalla G."/>
            <person name="Dossat C."/>
            <person name="Segurens B."/>
            <person name="Dasilva C."/>
            <person name="Salanoubat M."/>
            <person name="Levy M."/>
            <person name="Boudet N."/>
            <person name="Castellano S."/>
            <person name="Anthouard V."/>
            <person name="Jubin C."/>
            <person name="Castelli V."/>
            <person name="Katinka M."/>
            <person name="Vacherie B."/>
            <person name="Biemont C."/>
            <person name="Skalli Z."/>
            <person name="Cattolico L."/>
            <person name="Poulain J."/>
            <person name="De Berardinis V."/>
            <person name="Cruaud C."/>
            <person name="Duprat S."/>
            <person name="Brottier P."/>
            <person name="Coutanceau J.-P."/>
            <person name="Gouzy J."/>
            <person name="Parra G."/>
            <person name="Lardier G."/>
            <person name="Chapple C."/>
            <person name="McKernan K.J."/>
            <person name="McEwan P."/>
            <person name="Bosak S."/>
            <person name="Kellis M."/>
            <person name="Volff J.-N."/>
            <person name="Guigo R."/>
            <person name="Zody M.C."/>
            <person name="Mesirov J."/>
            <person name="Lindblad-Toh K."/>
            <person name="Birren B."/>
            <person name="Nusbaum C."/>
            <person name="Kahn D."/>
            <person name="Robinson-Rechavi M."/>
            <person name="Laudet V."/>
            <person name="Schachter V."/>
            <person name="Quetier F."/>
            <person name="Saurin W."/>
            <person name="Scarpelli C."/>
            <person name="Wincker P."/>
            <person name="Lander E.S."/>
            <person name="Weissenbach J."/>
            <person name="Roest Crollius H."/>
        </authorList>
    </citation>
    <scope>NUCLEOTIDE SEQUENCE [LARGE SCALE GENOMIC DNA]</scope>
</reference>
<dbReference type="PIRSF" id="PIRSF036949">
    <property type="entry name" value="RPA32"/>
    <property type="match status" value="1"/>
</dbReference>
<keyword evidence="9" id="KW-1185">Reference proteome</keyword>
<dbReference type="HOGENOM" id="CLU_051033_1_0_1"/>
<dbReference type="InterPro" id="IPR014646">
    <property type="entry name" value="Rfa2/RPA32"/>
</dbReference>
<dbReference type="Ensembl" id="ENSTNIT00000001860.1">
    <property type="protein sequence ID" value="ENSTNIP00000001752.1"/>
    <property type="gene ID" value="ENSTNIG00000000675.1"/>
</dbReference>
<dbReference type="FunFam" id="1.10.10.10:FF:000168">
    <property type="entry name" value="Replication protein A 32 kDa subunit"/>
    <property type="match status" value="1"/>
</dbReference>
<dbReference type="AlphaFoldDB" id="H3C0I6"/>
<dbReference type="GO" id="GO:0000724">
    <property type="term" value="P:double-strand break repair via homologous recombination"/>
    <property type="evidence" value="ECO:0007669"/>
    <property type="project" value="TreeGrafter"/>
</dbReference>
<proteinExistence type="inferred from homology"/>
<dbReference type="SUPFAM" id="SSF46785">
    <property type="entry name" value="Winged helix' DNA-binding domain"/>
    <property type="match status" value="1"/>
</dbReference>
<dbReference type="Gene3D" id="1.10.10.10">
    <property type="entry name" value="Winged helix-like DNA-binding domain superfamily/Winged helix DNA-binding domain"/>
    <property type="match status" value="1"/>
</dbReference>
<accession>H3C0I6</accession>
<evidence type="ECO:0000256" key="6">
    <source>
        <dbReference type="SAM" id="MobiDB-lite"/>
    </source>
</evidence>
<dbReference type="InterPro" id="IPR036390">
    <property type="entry name" value="WH_DNA-bd_sf"/>
</dbReference>
<dbReference type="SUPFAM" id="SSF50249">
    <property type="entry name" value="Nucleic acid-binding proteins"/>
    <property type="match status" value="1"/>
</dbReference>
<dbReference type="Proteomes" id="UP000007303">
    <property type="component" value="Unassembled WGS sequence"/>
</dbReference>
<sequence length="259" mass="27582">CCGPGFSLSFGPGPGAGAGRGVPLSGLLSSSGGFGTPPPPREEDMSTRRAAKLLPVTVSQLLSAPQGQHQVFLMGYLERTQVSVVGTVRRATPYRTNLQYLLDDMTGPPLLVKQWVSAEATPVSAGTYVKVSGYLRLYKGQRFLLALNIRCIRDLNEITSHMMEVVQAHLQLFGQAFDVNMNAAAAGPSAAGVFPNGLTSLQAQVIGMFAASRDGVSLHKLKTQLPSVSLSHLRSAVAFLLSEGLVYSTVDKHHFKSAE</sequence>
<dbReference type="InterPro" id="IPR012340">
    <property type="entry name" value="NA-bd_OB-fold"/>
</dbReference>
<dbReference type="CDD" id="cd04478">
    <property type="entry name" value="RPA2_DBD_D"/>
    <property type="match status" value="1"/>
</dbReference>
<evidence type="ECO:0000259" key="7">
    <source>
        <dbReference type="Pfam" id="PF08784"/>
    </source>
</evidence>
<dbReference type="OMA" id="DEHHFKA"/>
<dbReference type="InterPro" id="IPR036388">
    <property type="entry name" value="WH-like_DNA-bd_sf"/>
</dbReference>
<dbReference type="PANTHER" id="PTHR13989">
    <property type="entry name" value="REPLICATION PROTEIN A-RELATED"/>
    <property type="match status" value="1"/>
</dbReference>
<comment type="similarity">
    <text evidence="2">Belongs to the replication factor A protein 2 family.</text>
</comment>
<comment type="subcellular location">
    <subcellularLocation>
        <location evidence="1">Nucleus</location>
    </subcellularLocation>
</comment>
<dbReference type="GeneTree" id="ENSGT00940000168634"/>
<dbReference type="InterPro" id="IPR014892">
    <property type="entry name" value="RPA_C"/>
</dbReference>
<protein>
    <recommendedName>
        <fullName evidence="7">Replication protein A C-terminal domain-containing protein</fullName>
    </recommendedName>
</protein>
<reference evidence="8" key="3">
    <citation type="submission" date="2025-09" db="UniProtKB">
        <authorList>
            <consortium name="Ensembl"/>
        </authorList>
    </citation>
    <scope>IDENTIFICATION</scope>
</reference>
<keyword evidence="4" id="KW-0238">DNA-binding</keyword>
<organism evidence="8 9">
    <name type="scientific">Tetraodon nigroviridis</name>
    <name type="common">Spotted green pufferfish</name>
    <name type="synonym">Chelonodon nigroviridis</name>
    <dbReference type="NCBI Taxonomy" id="99883"/>
    <lineage>
        <taxon>Eukaryota</taxon>
        <taxon>Metazoa</taxon>
        <taxon>Chordata</taxon>
        <taxon>Craniata</taxon>
        <taxon>Vertebrata</taxon>
        <taxon>Euteleostomi</taxon>
        <taxon>Actinopterygii</taxon>
        <taxon>Neopterygii</taxon>
        <taxon>Teleostei</taxon>
        <taxon>Neoteleostei</taxon>
        <taxon>Acanthomorphata</taxon>
        <taxon>Eupercaria</taxon>
        <taxon>Tetraodontiformes</taxon>
        <taxon>Tetradontoidea</taxon>
        <taxon>Tetraodontidae</taxon>
        <taxon>Tetraodon</taxon>
    </lineage>
</organism>
<feature type="domain" description="Replication protein A C-terminal" evidence="7">
    <location>
        <begin position="182"/>
        <end position="252"/>
    </location>
</feature>
<dbReference type="InParanoid" id="H3C0I6"/>
<evidence type="ECO:0000256" key="4">
    <source>
        <dbReference type="ARBA" id="ARBA00023125"/>
    </source>
</evidence>
<dbReference type="InterPro" id="IPR040260">
    <property type="entry name" value="RFA2-like"/>
</dbReference>
<dbReference type="PANTHER" id="PTHR13989:SF16">
    <property type="entry name" value="REPLICATION PROTEIN A2"/>
    <property type="match status" value="1"/>
</dbReference>
<dbReference type="GO" id="GO:0003697">
    <property type="term" value="F:single-stranded DNA binding"/>
    <property type="evidence" value="ECO:0007669"/>
    <property type="project" value="TreeGrafter"/>
</dbReference>